<accession>Q86IC6</accession>
<dbReference type="VEuPathDB" id="AmoebaDB:DDB_G0275505"/>
<feature type="domain" description="C2 NT-type" evidence="3">
    <location>
        <begin position="11"/>
        <end position="147"/>
    </location>
</feature>
<dbReference type="eggNOG" id="KOG0160">
    <property type="taxonomic scope" value="Eukaryota"/>
</dbReference>
<dbReference type="Proteomes" id="UP000002195">
    <property type="component" value="Unassembled WGS sequence"/>
</dbReference>
<name>Q86IC6_DICDI</name>
<dbReference type="OMA" id="HLIKDGP"/>
<keyword evidence="5" id="KW-1185">Reference proteome</keyword>
<feature type="compositionally biased region" description="Polar residues" evidence="1">
    <location>
        <begin position="294"/>
        <end position="305"/>
    </location>
</feature>
<dbReference type="Pfam" id="PF10358">
    <property type="entry name" value="NT-C2"/>
    <property type="match status" value="1"/>
</dbReference>
<feature type="region of interest" description="Disordered" evidence="1">
    <location>
        <begin position="147"/>
        <end position="321"/>
    </location>
</feature>
<evidence type="ECO:0000259" key="3">
    <source>
        <dbReference type="PROSITE" id="PS51840"/>
    </source>
</evidence>
<feature type="compositionally biased region" description="Acidic residues" evidence="1">
    <location>
        <begin position="167"/>
        <end position="182"/>
    </location>
</feature>
<dbReference type="InterPro" id="IPR052072">
    <property type="entry name" value="Vascular_dev_regulator"/>
</dbReference>
<dbReference type="PaxDb" id="44689-DDB0167176"/>
<dbReference type="SMART" id="SM01132">
    <property type="entry name" value="DIL"/>
    <property type="match status" value="1"/>
</dbReference>
<feature type="compositionally biased region" description="Basic and acidic residues" evidence="1">
    <location>
        <begin position="718"/>
        <end position="742"/>
    </location>
</feature>
<accession>Q552T2</accession>
<gene>
    <name evidence="4" type="ORF">DDB_G0275505</name>
</gene>
<dbReference type="SMR" id="Q86IC6"/>
<dbReference type="PROSITE" id="PS51126">
    <property type="entry name" value="DILUTE"/>
    <property type="match status" value="1"/>
</dbReference>
<dbReference type="PROSITE" id="PS51840">
    <property type="entry name" value="C2_NT"/>
    <property type="match status" value="1"/>
</dbReference>
<evidence type="ECO:0000313" key="5">
    <source>
        <dbReference type="Proteomes" id="UP000002195"/>
    </source>
</evidence>
<dbReference type="GO" id="GO:0051020">
    <property type="term" value="F:GTPase binding"/>
    <property type="evidence" value="ECO:0000318"/>
    <property type="project" value="GO_Central"/>
</dbReference>
<comment type="caution">
    <text evidence="4">The sequence shown here is derived from an EMBL/GenBank/DDBJ whole genome shotgun (WGS) entry which is preliminary data.</text>
</comment>
<evidence type="ECO:0000256" key="1">
    <source>
        <dbReference type="SAM" id="MobiDB-lite"/>
    </source>
</evidence>
<dbReference type="HOGENOM" id="CLU_279199_0_0_1"/>
<dbReference type="InterPro" id="IPR002710">
    <property type="entry name" value="Dilute_dom"/>
</dbReference>
<feature type="domain" description="Dilute" evidence="2">
    <location>
        <begin position="830"/>
        <end position="1108"/>
    </location>
</feature>
<evidence type="ECO:0008006" key="6">
    <source>
        <dbReference type="Google" id="ProtNLM"/>
    </source>
</evidence>
<dbReference type="EMBL" id="AAFI02000013">
    <property type="protein sequence ID" value="EAL69503.1"/>
    <property type="molecule type" value="Genomic_DNA"/>
</dbReference>
<dbReference type="InParanoid" id="Q86IC6"/>
<organism evidence="4 5">
    <name type="scientific">Dictyostelium discoideum</name>
    <name type="common">Social amoeba</name>
    <dbReference type="NCBI Taxonomy" id="44689"/>
    <lineage>
        <taxon>Eukaryota</taxon>
        <taxon>Amoebozoa</taxon>
        <taxon>Evosea</taxon>
        <taxon>Eumycetozoa</taxon>
        <taxon>Dictyostelia</taxon>
        <taxon>Dictyosteliales</taxon>
        <taxon>Dictyosteliaceae</taxon>
        <taxon>Dictyostelium</taxon>
    </lineage>
</organism>
<proteinExistence type="predicted"/>
<evidence type="ECO:0000313" key="4">
    <source>
        <dbReference type="EMBL" id="EAL69503.1"/>
    </source>
</evidence>
<dbReference type="InterPro" id="IPR019448">
    <property type="entry name" value="NT-C2"/>
</dbReference>
<dbReference type="STRING" id="44689.Q86IC6"/>
<sequence>MDKFKGKIKGISQQRGEQGKFQFDFKLISVENLPVTGNCFVSWKRGTKSASNGKTKAVTINSNKSASFNHSFSMVTTLYKEKPPKKTYESKTIAISIKDEKNKKSIAKTMIDLADFTNFKDEQFKSIQIKQKKGGPIVIAMNIKSKEMEINPDDEPATETDLNSNDGSDDEDGEDFEQDEDNSSSSLNTNSKYSNTNNITGRLNDDDILAPTNGGGGAFKKMSAPISSTKSESISSNSSTPTKTSTPSTPPSHSVEPTTTVKPFSNDTEAELNALLSKPSSKPKTIAEPVKSTPVVSLSSASNYNPGKDKDWKREADDANHRVQQLERQVEVLQRDLKMNQNIAANGGGGGVSQQEFADLKKRFREISGDNIDLEDKVKELEEKLANAYRQQPISQAAGGASRQLTDLQEQVRQKDASIQELNIKNRRLERDLQDKDQEIADQTEQVKYYQEQVKSAQSAAQKAIAAAAAASSSSSGPSNEEAQEEIAYLKREIQLLKDQQQSSSVAVGGGTLELKRRIQDLTREVKEKDDALAKLKLGGSPTSAGGSLSSIAAQTSSNLTITNLEKQNTELNKTLLTQQQEIDRSKQEIQQLQQQLSQAQKKINSVTNSPPPSVITTEELLKRENGDLKDKVAAQHHEIKRIQEKYDQLNSRFNDEIEETNNVVNELRQREEGLARKVEELTQENQQMEHRLANEMTSASALSMSAMSAPSKFSSQNRDKDRQERENAERQLELAKTELSREREKTKRFDRELKDCRERIRLLELQVEEGGGSVIKQENQDKVESRLIEQCIYTQPLTFVDGTGSVASSLYEQLTDICAFSQENGKLFTKVYTALQQALERSMYNSTDLAYWLSNIAGLIHLIKDGPNNIDDDRDPIIDGILIMQNNSFSSTSQRKTPSQTFYYQLENLLRESYSLLLHSIYNKLRPKLTKIISFGTCILDKKTNRFSAAENDADINKICNILQKYINLLKDKFIFDSIIQQFFSQTFHFISYTLLNEVLNGENYCTPSSGFKIKLSLSKMDDWLSSSEERELLLPARDHFMSIIETANLMVIDKSIFTDSDSVISAFETLNILQIKKLLEIWKPDNLSPDPIPKKIIASLNQQLDLNTHQRNLVVDPTILIDVQPKLS</sequence>
<dbReference type="PANTHER" id="PTHR16027">
    <property type="entry name" value="DILUTE DOMAIN-CONTAINING PROTEIN YPR089W"/>
    <property type="match status" value="1"/>
</dbReference>
<dbReference type="dictyBase" id="DDB_G0275505"/>
<feature type="compositionally biased region" description="Basic and acidic residues" evidence="1">
    <location>
        <begin position="307"/>
        <end position="321"/>
    </location>
</feature>
<protein>
    <recommendedName>
        <fullName evidence="6">C2 NT-type domain-containing protein</fullName>
    </recommendedName>
</protein>
<dbReference type="AlphaFoldDB" id="Q86IC6"/>
<dbReference type="GeneID" id="8620186"/>
<dbReference type="KEGG" id="ddi:DDB_G0275505"/>
<feature type="compositionally biased region" description="Low complexity" evidence="1">
    <location>
        <begin position="699"/>
        <end position="712"/>
    </location>
</feature>
<feature type="compositionally biased region" description="Low complexity" evidence="1">
    <location>
        <begin position="225"/>
        <end position="261"/>
    </location>
</feature>
<feature type="compositionally biased region" description="Low complexity" evidence="1">
    <location>
        <begin position="183"/>
        <end position="200"/>
    </location>
</feature>
<feature type="region of interest" description="Disordered" evidence="1">
    <location>
        <begin position="698"/>
        <end position="742"/>
    </location>
</feature>
<dbReference type="PANTHER" id="PTHR16027:SF8">
    <property type="entry name" value="C2 NT-TYPE DOMAIN-CONTAINING PROTEIN-RELATED"/>
    <property type="match status" value="1"/>
</dbReference>
<evidence type="ECO:0000259" key="2">
    <source>
        <dbReference type="PROSITE" id="PS51126"/>
    </source>
</evidence>
<dbReference type="RefSeq" id="XP_643599.1">
    <property type="nucleotide sequence ID" value="XM_638507.1"/>
</dbReference>
<dbReference type="Gene3D" id="1.10.287.1490">
    <property type="match status" value="1"/>
</dbReference>
<dbReference type="Pfam" id="PF01843">
    <property type="entry name" value="DIL"/>
    <property type="match status" value="1"/>
</dbReference>
<reference evidence="4 5" key="1">
    <citation type="journal article" date="2005" name="Nature">
        <title>The genome of the social amoeba Dictyostelium discoideum.</title>
        <authorList>
            <consortium name="The Dictyostelium discoideum Sequencing Consortium"/>
            <person name="Eichinger L."/>
            <person name="Pachebat J.A."/>
            <person name="Glockner G."/>
            <person name="Rajandream M.A."/>
            <person name="Sucgang R."/>
            <person name="Berriman M."/>
            <person name="Song J."/>
            <person name="Olsen R."/>
            <person name="Szafranski K."/>
            <person name="Xu Q."/>
            <person name="Tunggal B."/>
            <person name="Kummerfeld S."/>
            <person name="Madera M."/>
            <person name="Konfortov B.A."/>
            <person name="Rivero F."/>
            <person name="Bankier A.T."/>
            <person name="Lehmann R."/>
            <person name="Hamlin N."/>
            <person name="Davies R."/>
            <person name="Gaudet P."/>
            <person name="Fey P."/>
            <person name="Pilcher K."/>
            <person name="Chen G."/>
            <person name="Saunders D."/>
            <person name="Sodergren E."/>
            <person name="Davis P."/>
            <person name="Kerhornou A."/>
            <person name="Nie X."/>
            <person name="Hall N."/>
            <person name="Anjard C."/>
            <person name="Hemphill L."/>
            <person name="Bason N."/>
            <person name="Farbrother P."/>
            <person name="Desany B."/>
            <person name="Just E."/>
            <person name="Morio T."/>
            <person name="Rost R."/>
            <person name="Churcher C."/>
            <person name="Cooper J."/>
            <person name="Haydock S."/>
            <person name="van Driessche N."/>
            <person name="Cronin A."/>
            <person name="Goodhead I."/>
            <person name="Muzny D."/>
            <person name="Mourier T."/>
            <person name="Pain A."/>
            <person name="Lu M."/>
            <person name="Harper D."/>
            <person name="Lindsay R."/>
            <person name="Hauser H."/>
            <person name="James K."/>
            <person name="Quiles M."/>
            <person name="Madan Babu M."/>
            <person name="Saito T."/>
            <person name="Buchrieser C."/>
            <person name="Wardroper A."/>
            <person name="Felder M."/>
            <person name="Thangavelu M."/>
            <person name="Johnson D."/>
            <person name="Knights A."/>
            <person name="Loulseged H."/>
            <person name="Mungall K."/>
            <person name="Oliver K."/>
            <person name="Price C."/>
            <person name="Quail M.A."/>
            <person name="Urushihara H."/>
            <person name="Hernandez J."/>
            <person name="Rabbinowitsch E."/>
            <person name="Steffen D."/>
            <person name="Sanders M."/>
            <person name="Ma J."/>
            <person name="Kohara Y."/>
            <person name="Sharp S."/>
            <person name="Simmonds M."/>
            <person name="Spiegler S."/>
            <person name="Tivey A."/>
            <person name="Sugano S."/>
            <person name="White B."/>
            <person name="Walker D."/>
            <person name="Woodward J."/>
            <person name="Winckler T."/>
            <person name="Tanaka Y."/>
            <person name="Shaulsky G."/>
            <person name="Schleicher M."/>
            <person name="Weinstock G."/>
            <person name="Rosenthal A."/>
            <person name="Cox E.C."/>
            <person name="Chisholm R.L."/>
            <person name="Gibbs R."/>
            <person name="Loomis W.F."/>
            <person name="Platzer M."/>
            <person name="Kay R.R."/>
            <person name="Williams J."/>
            <person name="Dear P.H."/>
            <person name="Noegel A.A."/>
            <person name="Barrell B."/>
            <person name="Kuspa A."/>
        </authorList>
    </citation>
    <scope>NUCLEOTIDE SEQUENCE [LARGE SCALE GENOMIC DNA]</scope>
    <source>
        <strain evidence="4 5">AX4</strain>
    </source>
</reference>